<dbReference type="EMBL" id="UOEK01000230">
    <property type="protein sequence ID" value="VAW02298.1"/>
    <property type="molecule type" value="Genomic_DNA"/>
</dbReference>
<feature type="transmembrane region" description="Helical" evidence="1">
    <location>
        <begin position="154"/>
        <end position="172"/>
    </location>
</feature>
<feature type="transmembrane region" description="Helical" evidence="1">
    <location>
        <begin position="54"/>
        <end position="76"/>
    </location>
</feature>
<evidence type="ECO:0000313" key="2">
    <source>
        <dbReference type="EMBL" id="VAW02298.1"/>
    </source>
</evidence>
<reference evidence="2" key="1">
    <citation type="submission" date="2018-06" db="EMBL/GenBank/DDBJ databases">
        <authorList>
            <person name="Zhirakovskaya E."/>
        </authorList>
    </citation>
    <scope>NUCLEOTIDE SEQUENCE</scope>
</reference>
<keyword evidence="1" id="KW-1133">Transmembrane helix</keyword>
<feature type="transmembrane region" description="Helical" evidence="1">
    <location>
        <begin position="83"/>
        <end position="103"/>
    </location>
</feature>
<feature type="transmembrane region" description="Helical" evidence="1">
    <location>
        <begin position="115"/>
        <end position="133"/>
    </location>
</feature>
<feature type="transmembrane region" description="Helical" evidence="1">
    <location>
        <begin position="252"/>
        <end position="271"/>
    </location>
</feature>
<proteinExistence type="predicted"/>
<dbReference type="AlphaFoldDB" id="A0A3B0SAZ6"/>
<feature type="transmembrane region" description="Helical" evidence="1">
    <location>
        <begin position="12"/>
        <end position="34"/>
    </location>
</feature>
<organism evidence="2">
    <name type="scientific">hydrothermal vent metagenome</name>
    <dbReference type="NCBI Taxonomy" id="652676"/>
    <lineage>
        <taxon>unclassified sequences</taxon>
        <taxon>metagenomes</taxon>
        <taxon>ecological metagenomes</taxon>
    </lineage>
</organism>
<sequence>MRALEVATVKKRLFEALPIIGSLFVIQSIFWEFARMKPAYGFLVEPWAMRGTESNHAVIFVAIGALLLVSSVAVMWKGSEDSKWGPMISVGIVVLAVVIAAAVGDPSRTKGLGGIGAALIAILIGRAITRLVARYTGFMNEDQSERSTVDVWKHRVVVIASIGGVYFALVAADLQLSAAAMTAVIGGAIVIASVVKDPIELAANRTLILGSLGAFSVLAFSAGALRSNLLSEQVELTTLAAQYKDTQVTSGWLFAVAGSALVLLGAISMWAKRRDVIVNGRRIRKQREAAEKSKRELEAAMNRG</sequence>
<keyword evidence="1" id="KW-0472">Membrane</keyword>
<keyword evidence="1" id="KW-0812">Transmembrane</keyword>
<evidence type="ECO:0000256" key="1">
    <source>
        <dbReference type="SAM" id="Phobius"/>
    </source>
</evidence>
<protein>
    <submittedName>
        <fullName evidence="2">Uncharacterized protein</fullName>
    </submittedName>
</protein>
<gene>
    <name evidence="2" type="ORF">MNBD_ACTINO02-2675</name>
</gene>
<feature type="transmembrane region" description="Helical" evidence="1">
    <location>
        <begin position="207"/>
        <end position="225"/>
    </location>
</feature>
<feature type="transmembrane region" description="Helical" evidence="1">
    <location>
        <begin position="178"/>
        <end position="195"/>
    </location>
</feature>
<name>A0A3B0SAZ6_9ZZZZ</name>
<accession>A0A3B0SAZ6</accession>